<gene>
    <name evidence="3" type="ORF">EVS81_09330</name>
</gene>
<keyword evidence="1" id="KW-0119">Carbohydrate metabolism</keyword>
<organism evidence="3 4">
    <name type="scientific">Leucobacter triazinivorans</name>
    <dbReference type="NCBI Taxonomy" id="1784719"/>
    <lineage>
        <taxon>Bacteria</taxon>
        <taxon>Bacillati</taxon>
        <taxon>Actinomycetota</taxon>
        <taxon>Actinomycetes</taxon>
        <taxon>Micrococcales</taxon>
        <taxon>Microbacteriaceae</taxon>
        <taxon>Leucobacter</taxon>
    </lineage>
</organism>
<evidence type="ECO:0000313" key="4">
    <source>
        <dbReference type="Proteomes" id="UP000289260"/>
    </source>
</evidence>
<reference evidence="3 4" key="1">
    <citation type="submission" date="2019-02" db="EMBL/GenBank/DDBJ databases">
        <authorList>
            <person name="Sun L."/>
            <person name="Pan D."/>
            <person name="Wu X."/>
        </authorList>
    </citation>
    <scope>NUCLEOTIDE SEQUENCE [LARGE SCALE GENOMIC DNA]</scope>
    <source>
        <strain evidence="3 4">JW-1</strain>
    </source>
</reference>
<evidence type="ECO:0000256" key="1">
    <source>
        <dbReference type="ARBA" id="ARBA00023277"/>
    </source>
</evidence>
<dbReference type="PANTHER" id="PTHR12110">
    <property type="entry name" value="HYDROXYPYRUVATE ISOMERASE"/>
    <property type="match status" value="1"/>
</dbReference>
<dbReference type="Proteomes" id="UP000289260">
    <property type="component" value="Chromosome"/>
</dbReference>
<dbReference type="RefSeq" id="WP_130110151.1">
    <property type="nucleotide sequence ID" value="NZ_CP035806.1"/>
</dbReference>
<dbReference type="KEGG" id="ltr:EVS81_09330"/>
<dbReference type="AlphaFoldDB" id="A0A4P6KF43"/>
<evidence type="ECO:0000313" key="3">
    <source>
        <dbReference type="EMBL" id="QBE49017.1"/>
    </source>
</evidence>
<keyword evidence="4" id="KW-1185">Reference proteome</keyword>
<evidence type="ECO:0000259" key="2">
    <source>
        <dbReference type="Pfam" id="PF01261"/>
    </source>
</evidence>
<accession>A0A4P6KF43</accession>
<dbReference type="InterPro" id="IPR013022">
    <property type="entry name" value="Xyl_isomerase-like_TIM-brl"/>
</dbReference>
<dbReference type="Pfam" id="PF01261">
    <property type="entry name" value="AP_endonuc_2"/>
    <property type="match status" value="1"/>
</dbReference>
<sequence>MNARIASAPISWGVIEVPDWGLQLDRERVLSEMVGLGIEATEFGPEGFLPDAPAERAEALAEAGLRAVGGFFPVVLHRSAEPGSDEDPLPAIKRELEAYVAAGAGTMVLSAVTGEDGYDGAAELSEAEWRALLENLDRALDAAARVGVVATLHPHLGTVVETPEAVARVVAGSRIGLCLDTGHYTLGGGDPVAFVRQHAARIVHAHLKDVSLDVAARVRAGEIDYREGVRRGMYQALGAGDARIGEIVEALREAGYDGWYVLEQDTVVENEEDAARALDNARRSAAFIRAAVGAGAGSTAVAV</sequence>
<protein>
    <submittedName>
        <fullName evidence="3">Inosose dehydratase</fullName>
    </submittedName>
</protein>
<dbReference type="InterPro" id="IPR036237">
    <property type="entry name" value="Xyl_isomerase-like_sf"/>
</dbReference>
<feature type="domain" description="Xylose isomerase-like TIM barrel" evidence="2">
    <location>
        <begin position="37"/>
        <end position="279"/>
    </location>
</feature>
<dbReference type="OrthoDB" id="104997at2"/>
<name>A0A4P6KF43_9MICO</name>
<dbReference type="InterPro" id="IPR050312">
    <property type="entry name" value="IolE/XylAMocC-like"/>
</dbReference>
<dbReference type="EMBL" id="CP035806">
    <property type="protein sequence ID" value="QBE49017.1"/>
    <property type="molecule type" value="Genomic_DNA"/>
</dbReference>
<dbReference type="SUPFAM" id="SSF51658">
    <property type="entry name" value="Xylose isomerase-like"/>
    <property type="match status" value="1"/>
</dbReference>
<proteinExistence type="predicted"/>
<dbReference type="Gene3D" id="3.20.20.150">
    <property type="entry name" value="Divalent-metal-dependent TIM barrel enzymes"/>
    <property type="match status" value="1"/>
</dbReference>
<dbReference type="PANTHER" id="PTHR12110:SF41">
    <property type="entry name" value="INOSOSE DEHYDRATASE"/>
    <property type="match status" value="1"/>
</dbReference>